<protein>
    <recommendedName>
        <fullName evidence="2">Aminotransferase-like plant mobile domain-containing protein</fullName>
    </recommendedName>
</protein>
<proteinExistence type="predicted"/>
<gene>
    <name evidence="3" type="ORF">QYE76_028669</name>
</gene>
<feature type="compositionally biased region" description="Acidic residues" evidence="1">
    <location>
        <begin position="306"/>
        <end position="323"/>
    </location>
</feature>
<dbReference type="GO" id="GO:0010073">
    <property type="term" value="P:meristem maintenance"/>
    <property type="evidence" value="ECO:0007669"/>
    <property type="project" value="InterPro"/>
</dbReference>
<sequence length="354" mass="41664">MTSDPMVMYRQYTAELDTLTAEQVEWEPYGNYYRIGAGMPDLNRKCTEEALFWRMRCPLICMWLVEHHQPHRVMRQFGLYQECPPQWQDTDKALHRLDRQRQRKITNWPVHHSGHIAAFQHCLEATRTAGPVEIVPHDLAAFNNYLQWFHENTCIELVKRAYADYILDDPIEFDEVAQSQHGTYARRGRSTSIASELNFVRSEIQKTADECEVMWDKSGREDKPVGPLRNFIKIPDDEEILSQSIPPKHTSKQAPRSAYQLKPRGNAPNRYTPEDYVNRGKKVVTEEDEAPPRRSGLRRMRNDEPLSSEEEEQEEQEDQEEQQEQQQQEPRQRTDVYGCFYSCRQCWASKSRGL</sequence>
<evidence type="ECO:0000256" key="1">
    <source>
        <dbReference type="SAM" id="MobiDB-lite"/>
    </source>
</evidence>
<dbReference type="InterPro" id="IPR019557">
    <property type="entry name" value="AminoTfrase-like_pln_mobile"/>
</dbReference>
<reference evidence="3" key="1">
    <citation type="submission" date="2023-07" db="EMBL/GenBank/DDBJ databases">
        <title>A chromosome-level genome assembly of Lolium multiflorum.</title>
        <authorList>
            <person name="Chen Y."/>
            <person name="Copetti D."/>
            <person name="Kolliker R."/>
            <person name="Studer B."/>
        </authorList>
    </citation>
    <scope>NUCLEOTIDE SEQUENCE</scope>
    <source>
        <strain evidence="3">02402/16</strain>
        <tissue evidence="3">Leaf</tissue>
    </source>
</reference>
<keyword evidence="4" id="KW-1185">Reference proteome</keyword>
<feature type="domain" description="Aminotransferase-like plant mobile" evidence="2">
    <location>
        <begin position="10"/>
        <end position="111"/>
    </location>
</feature>
<dbReference type="PANTHER" id="PTHR46033">
    <property type="entry name" value="PROTEIN MAIN-LIKE 2"/>
    <property type="match status" value="1"/>
</dbReference>
<organism evidence="3 4">
    <name type="scientific">Lolium multiflorum</name>
    <name type="common">Italian ryegrass</name>
    <name type="synonym">Lolium perenne subsp. multiflorum</name>
    <dbReference type="NCBI Taxonomy" id="4521"/>
    <lineage>
        <taxon>Eukaryota</taxon>
        <taxon>Viridiplantae</taxon>
        <taxon>Streptophyta</taxon>
        <taxon>Embryophyta</taxon>
        <taxon>Tracheophyta</taxon>
        <taxon>Spermatophyta</taxon>
        <taxon>Magnoliopsida</taxon>
        <taxon>Liliopsida</taxon>
        <taxon>Poales</taxon>
        <taxon>Poaceae</taxon>
        <taxon>BOP clade</taxon>
        <taxon>Pooideae</taxon>
        <taxon>Poodae</taxon>
        <taxon>Poeae</taxon>
        <taxon>Poeae Chloroplast Group 2 (Poeae type)</taxon>
        <taxon>Loliodinae</taxon>
        <taxon>Loliinae</taxon>
        <taxon>Lolium</taxon>
    </lineage>
</organism>
<name>A0AAD8QLF1_LOLMU</name>
<dbReference type="EMBL" id="JAUUTY010000007">
    <property type="protein sequence ID" value="KAK1604996.1"/>
    <property type="molecule type" value="Genomic_DNA"/>
</dbReference>
<comment type="caution">
    <text evidence="3">The sequence shown here is derived from an EMBL/GenBank/DDBJ whole genome shotgun (WGS) entry which is preliminary data.</text>
</comment>
<evidence type="ECO:0000313" key="4">
    <source>
        <dbReference type="Proteomes" id="UP001231189"/>
    </source>
</evidence>
<accession>A0AAD8QLF1</accession>
<feature type="region of interest" description="Disordered" evidence="1">
    <location>
        <begin position="237"/>
        <end position="334"/>
    </location>
</feature>
<dbReference type="InterPro" id="IPR044824">
    <property type="entry name" value="MAIN-like"/>
</dbReference>
<evidence type="ECO:0000259" key="2">
    <source>
        <dbReference type="Pfam" id="PF10536"/>
    </source>
</evidence>
<evidence type="ECO:0000313" key="3">
    <source>
        <dbReference type="EMBL" id="KAK1604996.1"/>
    </source>
</evidence>
<dbReference type="AlphaFoldDB" id="A0AAD8QLF1"/>
<dbReference type="Proteomes" id="UP001231189">
    <property type="component" value="Unassembled WGS sequence"/>
</dbReference>
<dbReference type="PANTHER" id="PTHR46033:SF87">
    <property type="entry name" value="AMINOTRANSFERASE-LIKE PLANT MOBILE DOMAIN-CONTAINING PROTEIN"/>
    <property type="match status" value="1"/>
</dbReference>
<dbReference type="Pfam" id="PF10536">
    <property type="entry name" value="PMD"/>
    <property type="match status" value="1"/>
</dbReference>